<evidence type="ECO:0000256" key="3">
    <source>
        <dbReference type="ARBA" id="ARBA00022729"/>
    </source>
</evidence>
<name>A0A6H0S9C1_9MYCO</name>
<protein>
    <recommendedName>
        <fullName evidence="6">ABC transporter substrate-binding protein</fullName>
    </recommendedName>
</protein>
<sequence length="306" mass="31387">MDQITLGVFSPSVLLDVARSTGRLSDAGLEVRDVPVPSSPAQFTSLRAGEFDAVFTSPDNVLAYRFLPRNPLGEMLDVEIVAGIDRGLRLCLAARPGVTGLSEVAGGRLGVDVPNSGFAFVGYALLAELGISRDNLEVIALGSTPKRANALHSGGCDLTVLNAGNELTARAHGCLLLAEVTRLGPYLGTVVARLRDGAGAGAVDRLVEVLGETARAIRSGALDGPAGEAAARLLDLGPELAAEHVGVLKDPLRGLIGNGAVDVAALGTLVGLRRQFLPMPELDGLAARFGEVVRPGVLVGAGVNPG</sequence>
<evidence type="ECO:0000256" key="1">
    <source>
        <dbReference type="ARBA" id="ARBA00004418"/>
    </source>
</evidence>
<dbReference type="PANTHER" id="PTHR30024:SF47">
    <property type="entry name" value="TAURINE-BINDING PERIPLASMIC PROTEIN"/>
    <property type="match status" value="1"/>
</dbReference>
<dbReference type="PANTHER" id="PTHR30024">
    <property type="entry name" value="ALIPHATIC SULFONATES-BINDING PROTEIN-RELATED"/>
    <property type="match status" value="1"/>
</dbReference>
<keyword evidence="3" id="KW-0732">Signal</keyword>
<dbReference type="RefSeq" id="WP_168143378.1">
    <property type="nucleotide sequence ID" value="NZ_CP038799.1"/>
</dbReference>
<dbReference type="EMBL" id="CP038799">
    <property type="protein sequence ID" value="QIV82935.1"/>
    <property type="molecule type" value="Genomic_DNA"/>
</dbReference>
<dbReference type="Proteomes" id="UP000501849">
    <property type="component" value="Chromosome"/>
</dbReference>
<reference evidence="4 5" key="1">
    <citation type="submission" date="2019-04" db="EMBL/GenBank/DDBJ databases">
        <title>Draft, Whole-Genome Sequence of the Anthracene-degrading Mycobacterium frederiksbergense LB501T, Isolated from a Polycyclic Aromatic Hydrocarbon (PAH)-Contaminated Soil.</title>
        <authorList>
            <person name="Augelletti F."/>
        </authorList>
    </citation>
    <scope>NUCLEOTIDE SEQUENCE [LARGE SCALE GENOMIC DNA]</scope>
    <source>
        <strain evidence="4 5">LB 501T</strain>
    </source>
</reference>
<evidence type="ECO:0000313" key="4">
    <source>
        <dbReference type="EMBL" id="QIV82935.1"/>
    </source>
</evidence>
<dbReference type="SUPFAM" id="SSF53850">
    <property type="entry name" value="Periplasmic binding protein-like II"/>
    <property type="match status" value="1"/>
</dbReference>
<dbReference type="Gene3D" id="3.40.190.10">
    <property type="entry name" value="Periplasmic binding protein-like II"/>
    <property type="match status" value="2"/>
</dbReference>
<dbReference type="KEGG" id="mfre:EXE63_20090"/>
<evidence type="ECO:0008006" key="6">
    <source>
        <dbReference type="Google" id="ProtNLM"/>
    </source>
</evidence>
<keyword evidence="5" id="KW-1185">Reference proteome</keyword>
<organism evidence="4 5">
    <name type="scientific">Mycolicibacterium frederiksbergense</name>
    <dbReference type="NCBI Taxonomy" id="117567"/>
    <lineage>
        <taxon>Bacteria</taxon>
        <taxon>Bacillati</taxon>
        <taxon>Actinomycetota</taxon>
        <taxon>Actinomycetes</taxon>
        <taxon>Mycobacteriales</taxon>
        <taxon>Mycobacteriaceae</taxon>
        <taxon>Mycolicibacterium</taxon>
    </lineage>
</organism>
<accession>A0A6H0S9C1</accession>
<proteinExistence type="inferred from homology"/>
<dbReference type="AlphaFoldDB" id="A0A6H0S9C1"/>
<evidence type="ECO:0000256" key="2">
    <source>
        <dbReference type="ARBA" id="ARBA00010742"/>
    </source>
</evidence>
<comment type="subcellular location">
    <subcellularLocation>
        <location evidence="1">Periplasm</location>
    </subcellularLocation>
</comment>
<comment type="similarity">
    <text evidence="2">Belongs to the bacterial solute-binding protein SsuA/TauA family.</text>
</comment>
<evidence type="ECO:0000313" key="5">
    <source>
        <dbReference type="Proteomes" id="UP000501849"/>
    </source>
</evidence>
<gene>
    <name evidence="4" type="ORF">EXE63_20090</name>
</gene>
<dbReference type="GO" id="GO:0042597">
    <property type="term" value="C:periplasmic space"/>
    <property type="evidence" value="ECO:0007669"/>
    <property type="project" value="UniProtKB-SubCell"/>
</dbReference>